<proteinExistence type="predicted"/>
<evidence type="ECO:0000313" key="7">
    <source>
        <dbReference type="Proteomes" id="UP000572680"/>
    </source>
</evidence>
<gene>
    <name evidence="6" type="ORF">HNR61_005200</name>
</gene>
<dbReference type="InterPro" id="IPR050109">
    <property type="entry name" value="HTH-type_TetR-like_transc_reg"/>
</dbReference>
<dbReference type="SUPFAM" id="SSF46689">
    <property type="entry name" value="Homeodomain-like"/>
    <property type="match status" value="1"/>
</dbReference>
<dbReference type="PRINTS" id="PR00455">
    <property type="entry name" value="HTHTETR"/>
</dbReference>
<dbReference type="Pfam" id="PF00440">
    <property type="entry name" value="TetR_N"/>
    <property type="match status" value="1"/>
</dbReference>
<dbReference type="AlphaFoldDB" id="A0A7W3QND8"/>
<protein>
    <submittedName>
        <fullName evidence="6">AcrR family transcriptional regulator</fullName>
    </submittedName>
</protein>
<keyword evidence="3" id="KW-0804">Transcription</keyword>
<feature type="DNA-binding region" description="H-T-H motif" evidence="4">
    <location>
        <begin position="31"/>
        <end position="50"/>
    </location>
</feature>
<evidence type="ECO:0000313" key="6">
    <source>
        <dbReference type="EMBL" id="MBA8953547.1"/>
    </source>
</evidence>
<organism evidence="6 7">
    <name type="scientific">Actinomadura namibiensis</name>
    <dbReference type="NCBI Taxonomy" id="182080"/>
    <lineage>
        <taxon>Bacteria</taxon>
        <taxon>Bacillati</taxon>
        <taxon>Actinomycetota</taxon>
        <taxon>Actinomycetes</taxon>
        <taxon>Streptosporangiales</taxon>
        <taxon>Thermomonosporaceae</taxon>
        <taxon>Actinomadura</taxon>
    </lineage>
</organism>
<dbReference type="Proteomes" id="UP000572680">
    <property type="component" value="Unassembled WGS sequence"/>
</dbReference>
<comment type="caution">
    <text evidence="6">The sequence shown here is derived from an EMBL/GenBank/DDBJ whole genome shotgun (WGS) entry which is preliminary data.</text>
</comment>
<keyword evidence="2 4" id="KW-0238">DNA-binding</keyword>
<evidence type="ECO:0000259" key="5">
    <source>
        <dbReference type="PROSITE" id="PS50977"/>
    </source>
</evidence>
<keyword evidence="1" id="KW-0805">Transcription regulation</keyword>
<dbReference type="PANTHER" id="PTHR30055">
    <property type="entry name" value="HTH-TYPE TRANSCRIPTIONAL REGULATOR RUTR"/>
    <property type="match status" value="1"/>
</dbReference>
<keyword evidence="7" id="KW-1185">Reference proteome</keyword>
<evidence type="ECO:0000256" key="1">
    <source>
        <dbReference type="ARBA" id="ARBA00023015"/>
    </source>
</evidence>
<dbReference type="GO" id="GO:0003700">
    <property type="term" value="F:DNA-binding transcription factor activity"/>
    <property type="evidence" value="ECO:0007669"/>
    <property type="project" value="TreeGrafter"/>
</dbReference>
<feature type="domain" description="HTH tetR-type" evidence="5">
    <location>
        <begin position="8"/>
        <end position="68"/>
    </location>
</feature>
<evidence type="ECO:0000256" key="4">
    <source>
        <dbReference type="PROSITE-ProRule" id="PRU00335"/>
    </source>
</evidence>
<evidence type="ECO:0000256" key="2">
    <source>
        <dbReference type="ARBA" id="ARBA00023125"/>
    </source>
</evidence>
<dbReference type="RefSeq" id="WP_182845738.1">
    <property type="nucleotide sequence ID" value="NZ_BAAALP010000066.1"/>
</dbReference>
<accession>A0A7W3QND8</accession>
<reference evidence="6 7" key="1">
    <citation type="submission" date="2020-08" db="EMBL/GenBank/DDBJ databases">
        <title>Genomic Encyclopedia of Type Strains, Phase IV (KMG-IV): sequencing the most valuable type-strain genomes for metagenomic binning, comparative biology and taxonomic classification.</title>
        <authorList>
            <person name="Goeker M."/>
        </authorList>
    </citation>
    <scope>NUCLEOTIDE SEQUENCE [LARGE SCALE GENOMIC DNA]</scope>
    <source>
        <strain evidence="6 7">DSM 44197</strain>
    </source>
</reference>
<dbReference type="EMBL" id="JACJIA010000007">
    <property type="protein sequence ID" value="MBA8953547.1"/>
    <property type="molecule type" value="Genomic_DNA"/>
</dbReference>
<name>A0A7W3QND8_ACTNM</name>
<dbReference type="Gene3D" id="1.10.357.10">
    <property type="entry name" value="Tetracycline Repressor, domain 2"/>
    <property type="match status" value="1"/>
</dbReference>
<dbReference type="InterPro" id="IPR001647">
    <property type="entry name" value="HTH_TetR"/>
</dbReference>
<sequence>MTRVQQRDATRRLLVDAAVETLIGKGYAATTTLEVQRRAGVSRGALLHHFPTRQALFGAAVAGLVERNERAVREALATVAPDADPVARALHVLRAALLTPSFGAELELWTAARTDPGLRAELRRAEGAARRDLYRVIDEVVGPRVTASPAYPVIADLTVQLLRGIAISDVLYRDGADRGALLDQWAGVVRLMLKENP</sequence>
<dbReference type="PROSITE" id="PS50977">
    <property type="entry name" value="HTH_TETR_2"/>
    <property type="match status" value="1"/>
</dbReference>
<evidence type="ECO:0000256" key="3">
    <source>
        <dbReference type="ARBA" id="ARBA00023163"/>
    </source>
</evidence>
<dbReference type="InterPro" id="IPR009057">
    <property type="entry name" value="Homeodomain-like_sf"/>
</dbReference>
<dbReference type="PANTHER" id="PTHR30055:SF234">
    <property type="entry name" value="HTH-TYPE TRANSCRIPTIONAL REGULATOR BETI"/>
    <property type="match status" value="1"/>
</dbReference>
<dbReference type="GO" id="GO:0000976">
    <property type="term" value="F:transcription cis-regulatory region binding"/>
    <property type="evidence" value="ECO:0007669"/>
    <property type="project" value="TreeGrafter"/>
</dbReference>